<proteinExistence type="predicted"/>
<keyword evidence="2" id="KW-1185">Reference proteome</keyword>
<protein>
    <submittedName>
        <fullName evidence="1">10141_t:CDS:1</fullName>
    </submittedName>
</protein>
<evidence type="ECO:0000313" key="1">
    <source>
        <dbReference type="EMBL" id="CAG8463555.1"/>
    </source>
</evidence>
<dbReference type="EMBL" id="CAJVPT010001502">
    <property type="protein sequence ID" value="CAG8463555.1"/>
    <property type="molecule type" value="Genomic_DNA"/>
</dbReference>
<gene>
    <name evidence="1" type="ORF">ACOLOM_LOCUS1275</name>
</gene>
<comment type="caution">
    <text evidence="1">The sequence shown here is derived from an EMBL/GenBank/DDBJ whole genome shotgun (WGS) entry which is preliminary data.</text>
</comment>
<reference evidence="1" key="1">
    <citation type="submission" date="2021-06" db="EMBL/GenBank/DDBJ databases">
        <authorList>
            <person name="Kallberg Y."/>
            <person name="Tangrot J."/>
            <person name="Rosling A."/>
        </authorList>
    </citation>
    <scope>NUCLEOTIDE SEQUENCE</scope>
    <source>
        <strain evidence="1">CL356</strain>
    </source>
</reference>
<dbReference type="Proteomes" id="UP000789525">
    <property type="component" value="Unassembled WGS sequence"/>
</dbReference>
<accession>A0ACA9KBM1</accession>
<sequence length="266" mass="30082">MYRSSKQTGKENAVSFKTPRQKNVKPAKFNAAKTPFAASVTNSNIKNKTENARNDKAIKFSDASTPTSSIINSSIPSQKTKTPIRALRDITNKTPHAKAVKFAQETSSEKATFSKQQSQRTILSESTPKKFFAAEKTDNKGFDECPDEIESSKEEIFESKLDAKEEDVPDVEYCPPPVEESPYEPSDELKINFEFFKEPPSAYAYEFENIEFKEAPFPVIDSSEYQSGDVLDYYDLYGIDESTKKFDLGNDFEFVTAFDDFQFDLA</sequence>
<name>A0ACA9KBM1_9GLOM</name>
<evidence type="ECO:0000313" key="2">
    <source>
        <dbReference type="Proteomes" id="UP000789525"/>
    </source>
</evidence>
<organism evidence="1 2">
    <name type="scientific">Acaulospora colombiana</name>
    <dbReference type="NCBI Taxonomy" id="27376"/>
    <lineage>
        <taxon>Eukaryota</taxon>
        <taxon>Fungi</taxon>
        <taxon>Fungi incertae sedis</taxon>
        <taxon>Mucoromycota</taxon>
        <taxon>Glomeromycotina</taxon>
        <taxon>Glomeromycetes</taxon>
        <taxon>Diversisporales</taxon>
        <taxon>Acaulosporaceae</taxon>
        <taxon>Acaulospora</taxon>
    </lineage>
</organism>